<dbReference type="HOGENOM" id="CLU_104590_1_2_11"/>
<dbReference type="eggNOG" id="COG3832">
    <property type="taxonomic scope" value="Bacteria"/>
</dbReference>
<evidence type="ECO:0008006" key="3">
    <source>
        <dbReference type="Google" id="ProtNLM"/>
    </source>
</evidence>
<protein>
    <recommendedName>
        <fullName evidence="3">Proteinase inhibitor I25 cystatin</fullName>
    </recommendedName>
</protein>
<sequence length="163" mass="17108">MDIRTRADYDHGPNEVFTVLTDPDFVAATVNQMSVGGQSHQVTTRGDHTVVTTRRTLPTDDLPDVAKKFAGPVLILDEVQDWGPAGPDGARHGTVTLRIDGVPVALTGTIDLTPSAKGATQEVRADLKAKVPLIGGTIEKAAAPAILAGIDAVAEMAKERLHG</sequence>
<dbReference type="RefSeq" id="WP_010849966.1">
    <property type="nucleotide sequence ID" value="NZ_HF570956.1"/>
</dbReference>
<proteinExistence type="predicted"/>
<dbReference type="InterPro" id="IPR019639">
    <property type="entry name" value="DUF2505"/>
</dbReference>
<dbReference type="OrthoDB" id="3266819at2"/>
<organism evidence="1 2">
    <name type="scientific">Phycicoccus elongatus Lp2</name>
    <dbReference type="NCBI Taxonomy" id="1193181"/>
    <lineage>
        <taxon>Bacteria</taxon>
        <taxon>Bacillati</taxon>
        <taxon>Actinomycetota</taxon>
        <taxon>Actinomycetes</taxon>
        <taxon>Micrococcales</taxon>
        <taxon>Intrasporangiaceae</taxon>
        <taxon>Phycicoccus</taxon>
    </lineage>
</organism>
<name>N0E310_9MICO</name>
<keyword evidence="2" id="KW-1185">Reference proteome</keyword>
<dbReference type="AlphaFoldDB" id="N0E310"/>
<dbReference type="STRING" id="1193181.BN10_520011"/>
<dbReference type="EMBL" id="CAIZ01000122">
    <property type="protein sequence ID" value="CCH70110.1"/>
    <property type="molecule type" value="Genomic_DNA"/>
</dbReference>
<comment type="caution">
    <text evidence="1">The sequence shown here is derived from an EMBL/GenBank/DDBJ whole genome shotgun (WGS) entry which is preliminary data.</text>
</comment>
<dbReference type="Proteomes" id="UP000013167">
    <property type="component" value="Unassembled WGS sequence"/>
</dbReference>
<reference evidence="1 2" key="1">
    <citation type="journal article" date="2013" name="ISME J.">
        <title>A metabolic model for members of the genus Tetrasphaera involved in enhanced biological phosphorus removal.</title>
        <authorList>
            <person name="Kristiansen R."/>
            <person name="Nguyen H.T.T."/>
            <person name="Saunders A.M."/>
            <person name="Nielsen J.L."/>
            <person name="Wimmer R."/>
            <person name="Le V.Q."/>
            <person name="McIlroy S.J."/>
            <person name="Petrovski S."/>
            <person name="Seviour R.J."/>
            <person name="Calteau A."/>
            <person name="Nielsen K.L."/>
            <person name="Nielsen P.H."/>
        </authorList>
    </citation>
    <scope>NUCLEOTIDE SEQUENCE [LARGE SCALE GENOMIC DNA]</scope>
    <source>
        <strain evidence="1 2">Lp2</strain>
    </source>
</reference>
<accession>N0E310</accession>
<dbReference type="SUPFAM" id="SSF55961">
    <property type="entry name" value="Bet v1-like"/>
    <property type="match status" value="1"/>
</dbReference>
<dbReference type="Pfam" id="PF10698">
    <property type="entry name" value="DUF2505"/>
    <property type="match status" value="1"/>
</dbReference>
<evidence type="ECO:0000313" key="2">
    <source>
        <dbReference type="Proteomes" id="UP000013167"/>
    </source>
</evidence>
<gene>
    <name evidence="1" type="ORF">BN10_520011</name>
</gene>
<evidence type="ECO:0000313" key="1">
    <source>
        <dbReference type="EMBL" id="CCH70110.1"/>
    </source>
</evidence>